<comment type="caution">
    <text evidence="3">The sequence shown here is derived from an EMBL/GenBank/DDBJ whole genome shotgun (WGS) entry which is preliminary data.</text>
</comment>
<keyword evidence="4" id="KW-1185">Reference proteome</keyword>
<dbReference type="InterPro" id="IPR050268">
    <property type="entry name" value="NADH-dep_flavin_reductase"/>
</dbReference>
<dbReference type="GeneID" id="66117626"/>
<dbReference type="Proteomes" id="UP000790833">
    <property type="component" value="Unassembled WGS sequence"/>
</dbReference>
<evidence type="ECO:0000256" key="1">
    <source>
        <dbReference type="ARBA" id="ARBA00023002"/>
    </source>
</evidence>
<dbReference type="AlphaFoldDB" id="A0A9P8AIN9"/>
<dbReference type="Pfam" id="PF01613">
    <property type="entry name" value="Flavin_Reduct"/>
    <property type="match status" value="1"/>
</dbReference>
<keyword evidence="1" id="KW-0560">Oxidoreductase</keyword>
<dbReference type="OrthoDB" id="2015405at2759"/>
<dbReference type="InterPro" id="IPR012349">
    <property type="entry name" value="Split_barrel_FMN-bd"/>
</dbReference>
<protein>
    <recommendedName>
        <fullName evidence="2">Flavin reductase like domain-containing protein</fullName>
    </recommendedName>
</protein>
<feature type="domain" description="Flavin reductase like" evidence="2">
    <location>
        <begin position="25"/>
        <end position="194"/>
    </location>
</feature>
<dbReference type="InterPro" id="IPR002563">
    <property type="entry name" value="Flavin_Rdtase-like_dom"/>
</dbReference>
<accession>A0A9P8AIN9</accession>
<evidence type="ECO:0000313" key="4">
    <source>
        <dbReference type="Proteomes" id="UP000790833"/>
    </source>
</evidence>
<sequence>MILTSGIKECTKANKENYNRNAIPNLHGMTLGSVSSLSIQPFPLLQFNLHLPSYTSSSLHEFKYLALHLLPATPRAAQLGRTFASGVKTTRTKFIPDNVNVKDDGEVFHEMTTPFEKLRESHDWFYHCIEEDAIKIPVLKESERVFICKAENHMIVHDHESWVVKVLEILTPNEKYLHSKTGGLIYFNRSFHQVGQSLRD</sequence>
<organism evidence="3 4">
    <name type="scientific">Scheffersomyces spartinae</name>
    <dbReference type="NCBI Taxonomy" id="45513"/>
    <lineage>
        <taxon>Eukaryota</taxon>
        <taxon>Fungi</taxon>
        <taxon>Dikarya</taxon>
        <taxon>Ascomycota</taxon>
        <taxon>Saccharomycotina</taxon>
        <taxon>Pichiomycetes</taxon>
        <taxon>Debaryomycetaceae</taxon>
        <taxon>Scheffersomyces</taxon>
    </lineage>
</organism>
<dbReference type="RefSeq" id="XP_043050125.1">
    <property type="nucleotide sequence ID" value="XM_043194928.1"/>
</dbReference>
<name>A0A9P8AIN9_9ASCO</name>
<gene>
    <name evidence="3" type="ORF">KQ657_004252</name>
</gene>
<dbReference type="GO" id="GO:0010181">
    <property type="term" value="F:FMN binding"/>
    <property type="evidence" value="ECO:0007669"/>
    <property type="project" value="InterPro"/>
</dbReference>
<evidence type="ECO:0000313" key="3">
    <source>
        <dbReference type="EMBL" id="KAG7194578.1"/>
    </source>
</evidence>
<dbReference type="Gene3D" id="2.30.110.10">
    <property type="entry name" value="Electron Transport, Fmn-binding Protein, Chain A"/>
    <property type="match status" value="1"/>
</dbReference>
<evidence type="ECO:0000259" key="2">
    <source>
        <dbReference type="Pfam" id="PF01613"/>
    </source>
</evidence>
<dbReference type="PANTHER" id="PTHR30466">
    <property type="entry name" value="FLAVIN REDUCTASE"/>
    <property type="match status" value="1"/>
</dbReference>
<dbReference type="GO" id="GO:0042602">
    <property type="term" value="F:riboflavin reductase (NADPH) activity"/>
    <property type="evidence" value="ECO:0007669"/>
    <property type="project" value="TreeGrafter"/>
</dbReference>
<dbReference type="EMBL" id="JAHMUF010000006">
    <property type="protein sequence ID" value="KAG7194578.1"/>
    <property type="molecule type" value="Genomic_DNA"/>
</dbReference>
<proteinExistence type="predicted"/>
<reference evidence="3" key="1">
    <citation type="submission" date="2021-03" db="EMBL/GenBank/DDBJ databases">
        <authorList>
            <person name="Palmer J.M."/>
        </authorList>
    </citation>
    <scope>NUCLEOTIDE SEQUENCE</scope>
    <source>
        <strain evidence="3">ARV_011</strain>
    </source>
</reference>
<dbReference type="PANTHER" id="PTHR30466:SF1">
    <property type="entry name" value="FMN REDUCTASE (NADH) RUTF"/>
    <property type="match status" value="1"/>
</dbReference>
<dbReference type="SUPFAM" id="SSF50475">
    <property type="entry name" value="FMN-binding split barrel"/>
    <property type="match status" value="1"/>
</dbReference>